<evidence type="ECO:0000259" key="2">
    <source>
        <dbReference type="Pfam" id="PF03807"/>
    </source>
</evidence>
<proteinExistence type="predicted"/>
<keyword evidence="1" id="KW-0560">Oxidoreductase</keyword>
<dbReference type="AlphaFoldDB" id="A0A8J3Y1G5"/>
<evidence type="ECO:0000313" key="3">
    <source>
        <dbReference type="EMBL" id="GII59105.1"/>
    </source>
</evidence>
<dbReference type="SUPFAM" id="SSF51735">
    <property type="entry name" value="NAD(P)-binding Rossmann-fold domains"/>
    <property type="match status" value="1"/>
</dbReference>
<keyword evidence="4" id="KW-1185">Reference proteome</keyword>
<comment type="caution">
    <text evidence="3">The sequence shown here is derived from an EMBL/GenBank/DDBJ whole genome shotgun (WGS) entry which is preliminary data.</text>
</comment>
<dbReference type="RefSeq" id="WP_203949177.1">
    <property type="nucleotide sequence ID" value="NZ_BOOR01000077.1"/>
</dbReference>
<organism evidence="3 4">
    <name type="scientific">Planotetraspora thailandica</name>
    <dbReference type="NCBI Taxonomy" id="487172"/>
    <lineage>
        <taxon>Bacteria</taxon>
        <taxon>Bacillati</taxon>
        <taxon>Actinomycetota</taxon>
        <taxon>Actinomycetes</taxon>
        <taxon>Streptosporangiales</taxon>
        <taxon>Streptosporangiaceae</taxon>
        <taxon>Planotetraspora</taxon>
    </lineage>
</organism>
<dbReference type="Gene3D" id="3.40.50.720">
    <property type="entry name" value="NAD(P)-binding Rossmann-like Domain"/>
    <property type="match status" value="1"/>
</dbReference>
<dbReference type="InterPro" id="IPR036291">
    <property type="entry name" value="NAD(P)-bd_dom_sf"/>
</dbReference>
<feature type="domain" description="Pyrroline-5-carboxylate reductase catalytic N-terminal" evidence="2">
    <location>
        <begin position="4"/>
        <end position="93"/>
    </location>
</feature>
<dbReference type="EMBL" id="BOOR01000077">
    <property type="protein sequence ID" value="GII59105.1"/>
    <property type="molecule type" value="Genomic_DNA"/>
</dbReference>
<name>A0A8J3Y1G5_9ACTN</name>
<dbReference type="Proteomes" id="UP000605992">
    <property type="component" value="Unassembled WGS sequence"/>
</dbReference>
<dbReference type="PANTHER" id="PTHR14239:SF10">
    <property type="entry name" value="REDUCTASE"/>
    <property type="match status" value="1"/>
</dbReference>
<evidence type="ECO:0000256" key="1">
    <source>
        <dbReference type="ARBA" id="ARBA00023002"/>
    </source>
</evidence>
<dbReference type="Pfam" id="PF03807">
    <property type="entry name" value="F420_oxidored"/>
    <property type="match status" value="1"/>
</dbReference>
<dbReference type="InterPro" id="IPR028939">
    <property type="entry name" value="P5C_Rdtase_cat_N"/>
</dbReference>
<gene>
    <name evidence="3" type="ORF">Pth03_74940</name>
</gene>
<dbReference type="PANTHER" id="PTHR14239">
    <property type="entry name" value="DUDULIN-RELATED"/>
    <property type="match status" value="1"/>
</dbReference>
<dbReference type="InterPro" id="IPR051267">
    <property type="entry name" value="STEAP_metalloreductase"/>
</dbReference>
<reference evidence="3" key="1">
    <citation type="submission" date="2021-01" db="EMBL/GenBank/DDBJ databases">
        <title>Whole genome shotgun sequence of Planotetraspora thailandica NBRC 104271.</title>
        <authorList>
            <person name="Komaki H."/>
            <person name="Tamura T."/>
        </authorList>
    </citation>
    <scope>NUCLEOTIDE SEQUENCE</scope>
    <source>
        <strain evidence="3">NBRC 104271</strain>
    </source>
</reference>
<protein>
    <submittedName>
        <fullName evidence="3">NADP oxidoreductase</fullName>
    </submittedName>
</protein>
<accession>A0A8J3Y1G5</accession>
<evidence type="ECO:0000313" key="4">
    <source>
        <dbReference type="Proteomes" id="UP000605992"/>
    </source>
</evidence>
<dbReference type="GO" id="GO:0016491">
    <property type="term" value="F:oxidoreductase activity"/>
    <property type="evidence" value="ECO:0007669"/>
    <property type="project" value="UniProtKB-KW"/>
</dbReference>
<sequence>MSGISIVGVGGMARALGARVVAGGNDVEIIGRDISKAKEMGAALGGGATAGTFGTAPAGDIVILAVPNASAVPVVTQYGDALAGKVIIDLTNPVNADATGLVTADGASAAQAIADAAPASAHVVKAFNTVFGHTLVPGRSLDVLFAGDDAQAKATVSAFIESLGLRPLDAGGLEMAHWLEGLGLLMISLARNGVGTFDFTLGISTLR</sequence>